<feature type="transmembrane region" description="Helical" evidence="1">
    <location>
        <begin position="151"/>
        <end position="176"/>
    </location>
</feature>
<protein>
    <submittedName>
        <fullName evidence="3">Peptidoglycan/LPS O-acetylase OafA/YrhL</fullName>
    </submittedName>
</protein>
<feature type="transmembrane region" description="Helical" evidence="1">
    <location>
        <begin position="51"/>
        <end position="70"/>
    </location>
</feature>
<name>A0A841JRU5_9BACT</name>
<dbReference type="InterPro" id="IPR050879">
    <property type="entry name" value="Acyltransferase_3"/>
</dbReference>
<keyword evidence="4" id="KW-1185">Reference proteome</keyword>
<sequence length="352" mass="39666">MPTTDLIEDSRPSSTEEKKKLPKHIPQLDGLRGMAILMVFAWHAFGAPLMWSGVDLFFILSGYLITGILMRDRARQQPLARSMKIFYLRRAQRILPAYLLVLLLFGPFLHVNWGRLWPYYAFFLQNVPYALGWVGLNLAPLWSLAVEQHFYLIWPFLVLLAPRRILAPLLIAILLVEPVVRGFGTFVFHSSVAITTLTFFRLDAVAAGAAISLWIPNADHNRARRLAGIVLAASMAIYAVLLTRPWFNRTHNTVAFNSLGYSFNILILGSIFVLVLLSDGILKRVLSNSVLRYLGTISYAFYLAHEIVMDWVKQHVNGRPAIAAVTMAVTVAVASASWFFVERPVLAMGRTR</sequence>
<evidence type="ECO:0000256" key="1">
    <source>
        <dbReference type="SAM" id="Phobius"/>
    </source>
</evidence>
<dbReference type="AlphaFoldDB" id="A0A841JRU5"/>
<feature type="transmembrane region" description="Helical" evidence="1">
    <location>
        <begin position="188"/>
        <end position="214"/>
    </location>
</feature>
<proteinExistence type="predicted"/>
<reference evidence="3 4" key="1">
    <citation type="submission" date="2020-08" db="EMBL/GenBank/DDBJ databases">
        <title>Genomic Encyclopedia of Type Strains, Phase IV (KMG-IV): sequencing the most valuable type-strain genomes for metagenomic binning, comparative biology and taxonomic classification.</title>
        <authorList>
            <person name="Goeker M."/>
        </authorList>
    </citation>
    <scope>NUCLEOTIDE SEQUENCE [LARGE SCALE GENOMIC DNA]</scope>
    <source>
        <strain evidence="3 4">DSM 103733</strain>
    </source>
</reference>
<keyword evidence="1" id="KW-0812">Transmembrane</keyword>
<keyword evidence="1" id="KW-0472">Membrane</keyword>
<evidence type="ECO:0000313" key="4">
    <source>
        <dbReference type="Proteomes" id="UP000538666"/>
    </source>
</evidence>
<feature type="domain" description="Acyltransferase 3" evidence="2">
    <location>
        <begin position="26"/>
        <end position="335"/>
    </location>
</feature>
<gene>
    <name evidence="3" type="ORF">HNQ77_001988</name>
</gene>
<dbReference type="PANTHER" id="PTHR23028:SF53">
    <property type="entry name" value="ACYL_TRANSF_3 DOMAIN-CONTAINING PROTEIN"/>
    <property type="match status" value="1"/>
</dbReference>
<dbReference type="InterPro" id="IPR002656">
    <property type="entry name" value="Acyl_transf_3_dom"/>
</dbReference>
<dbReference type="Pfam" id="PF01757">
    <property type="entry name" value="Acyl_transf_3"/>
    <property type="match status" value="1"/>
</dbReference>
<dbReference type="GO" id="GO:0016747">
    <property type="term" value="F:acyltransferase activity, transferring groups other than amino-acyl groups"/>
    <property type="evidence" value="ECO:0007669"/>
    <property type="project" value="InterPro"/>
</dbReference>
<evidence type="ECO:0000259" key="2">
    <source>
        <dbReference type="Pfam" id="PF01757"/>
    </source>
</evidence>
<dbReference type="Proteomes" id="UP000538666">
    <property type="component" value="Unassembled WGS sequence"/>
</dbReference>
<dbReference type="GO" id="GO:0000271">
    <property type="term" value="P:polysaccharide biosynthetic process"/>
    <property type="evidence" value="ECO:0007669"/>
    <property type="project" value="TreeGrafter"/>
</dbReference>
<comment type="caution">
    <text evidence="3">The sequence shown here is derived from an EMBL/GenBank/DDBJ whole genome shotgun (WGS) entry which is preliminary data.</text>
</comment>
<feature type="transmembrane region" description="Helical" evidence="1">
    <location>
        <begin position="91"/>
        <end position="111"/>
    </location>
</feature>
<dbReference type="OrthoDB" id="9796461at2"/>
<feature type="transmembrane region" description="Helical" evidence="1">
    <location>
        <begin position="226"/>
        <end position="247"/>
    </location>
</feature>
<evidence type="ECO:0000313" key="3">
    <source>
        <dbReference type="EMBL" id="MBB6144036.1"/>
    </source>
</evidence>
<dbReference type="PANTHER" id="PTHR23028">
    <property type="entry name" value="ACETYLTRANSFERASE"/>
    <property type="match status" value="1"/>
</dbReference>
<organism evidence="3 4">
    <name type="scientific">Silvibacterium bohemicum</name>
    <dbReference type="NCBI Taxonomy" id="1577686"/>
    <lineage>
        <taxon>Bacteria</taxon>
        <taxon>Pseudomonadati</taxon>
        <taxon>Acidobacteriota</taxon>
        <taxon>Terriglobia</taxon>
        <taxon>Terriglobales</taxon>
        <taxon>Acidobacteriaceae</taxon>
        <taxon>Silvibacterium</taxon>
    </lineage>
</organism>
<dbReference type="EMBL" id="JACHEK010000004">
    <property type="protein sequence ID" value="MBB6144036.1"/>
    <property type="molecule type" value="Genomic_DNA"/>
</dbReference>
<accession>A0A841JRU5</accession>
<feature type="transmembrane region" description="Helical" evidence="1">
    <location>
        <begin position="321"/>
        <end position="341"/>
    </location>
</feature>
<feature type="transmembrane region" description="Helical" evidence="1">
    <location>
        <begin position="259"/>
        <end position="278"/>
    </location>
</feature>
<feature type="transmembrane region" description="Helical" evidence="1">
    <location>
        <begin position="117"/>
        <end position="139"/>
    </location>
</feature>
<feature type="transmembrane region" description="Helical" evidence="1">
    <location>
        <begin position="290"/>
        <end position="309"/>
    </location>
</feature>
<dbReference type="RefSeq" id="WP_050059278.1">
    <property type="nucleotide sequence ID" value="NZ_JACHEK010000004.1"/>
</dbReference>
<dbReference type="GO" id="GO:0016020">
    <property type="term" value="C:membrane"/>
    <property type="evidence" value="ECO:0007669"/>
    <property type="project" value="TreeGrafter"/>
</dbReference>
<keyword evidence="1" id="KW-1133">Transmembrane helix</keyword>